<dbReference type="InterPro" id="IPR029052">
    <property type="entry name" value="Metallo-depent_PP-like"/>
</dbReference>
<feature type="compositionally biased region" description="Basic and acidic residues" evidence="6">
    <location>
        <begin position="674"/>
        <end position="692"/>
    </location>
</feature>
<name>A0AAP9J2I6_PANTH</name>
<dbReference type="GO" id="GO:0000166">
    <property type="term" value="F:nucleotide binding"/>
    <property type="evidence" value="ECO:0007669"/>
    <property type="project" value="UniProtKB-KW"/>
</dbReference>
<dbReference type="InterPro" id="IPR003646">
    <property type="entry name" value="SH3-like_bac-type"/>
</dbReference>
<dbReference type="InterPro" id="IPR036907">
    <property type="entry name" value="5'-Nucleotdase_C_sf"/>
</dbReference>
<dbReference type="Gene3D" id="3.90.780.10">
    <property type="entry name" value="5'-Nucleotidase, C-terminal domain"/>
    <property type="match status" value="1"/>
</dbReference>
<dbReference type="EMBL" id="CP041405">
    <property type="protein sequence ID" value="QDM44093.1"/>
    <property type="molecule type" value="Genomic_DNA"/>
</dbReference>
<dbReference type="PANTHER" id="PTHR11575:SF6">
    <property type="entry name" value="2',3'-CYCLIC-NUCLEOTIDE 2'-PHOSPHODIESTERASE_3'-NUCLEOTIDASE"/>
    <property type="match status" value="1"/>
</dbReference>
<keyword evidence="3 5" id="KW-0732">Signal</keyword>
<comment type="similarity">
    <text evidence="1 5">Belongs to the 5'-nucleotidase family.</text>
</comment>
<evidence type="ECO:0000256" key="1">
    <source>
        <dbReference type="ARBA" id="ARBA00006654"/>
    </source>
</evidence>
<feature type="region of interest" description="Disordered" evidence="6">
    <location>
        <begin position="659"/>
        <end position="718"/>
    </location>
</feature>
<keyword evidence="11" id="KW-1185">Reference proteome</keyword>
<keyword evidence="4 5" id="KW-0547">Nucleotide-binding</keyword>
<evidence type="ECO:0000259" key="7">
    <source>
        <dbReference type="PROSITE" id="PS51781"/>
    </source>
</evidence>
<dbReference type="Proteomes" id="UP000315377">
    <property type="component" value="Chromosome"/>
</dbReference>
<dbReference type="GeneID" id="76996648"/>
<dbReference type="CDD" id="cd07410">
    <property type="entry name" value="MPP_CpdB_N"/>
    <property type="match status" value="1"/>
</dbReference>
<dbReference type="GO" id="GO:0016787">
    <property type="term" value="F:hydrolase activity"/>
    <property type="evidence" value="ECO:0007669"/>
    <property type="project" value="UniProtKB-KW"/>
</dbReference>
<dbReference type="Pfam" id="PF02872">
    <property type="entry name" value="5_nucleotid_C"/>
    <property type="match status" value="1"/>
</dbReference>
<keyword evidence="2" id="KW-0479">Metal-binding</keyword>
<dbReference type="AlphaFoldDB" id="A0AAP9J2I6"/>
<dbReference type="Pfam" id="PF00149">
    <property type="entry name" value="Metallophos"/>
    <property type="match status" value="1"/>
</dbReference>
<dbReference type="InterPro" id="IPR004843">
    <property type="entry name" value="Calcineurin-like_PHP"/>
</dbReference>
<dbReference type="Gene3D" id="2.30.30.40">
    <property type="entry name" value="SH3 Domains"/>
    <property type="match status" value="1"/>
</dbReference>
<protein>
    <submittedName>
        <fullName evidence="8">5'-nucleotidase C-terminal domain-containing protein</fullName>
    </submittedName>
    <submittedName>
        <fullName evidence="9">SH3 domain-containing protein</fullName>
    </submittedName>
</protein>
<proteinExistence type="inferred from homology"/>
<dbReference type="Gene3D" id="3.60.21.10">
    <property type="match status" value="1"/>
</dbReference>
<evidence type="ECO:0000256" key="5">
    <source>
        <dbReference type="RuleBase" id="RU362119"/>
    </source>
</evidence>
<evidence type="ECO:0000256" key="2">
    <source>
        <dbReference type="ARBA" id="ARBA00022723"/>
    </source>
</evidence>
<dbReference type="PROSITE" id="PS51781">
    <property type="entry name" value="SH3B"/>
    <property type="match status" value="1"/>
</dbReference>
<keyword evidence="5" id="KW-0378">Hydrolase</keyword>
<dbReference type="SUPFAM" id="SSF55816">
    <property type="entry name" value="5'-nucleotidase (syn. UDP-sugar hydrolase), C-terminal domain"/>
    <property type="match status" value="1"/>
</dbReference>
<dbReference type="PRINTS" id="PR01607">
    <property type="entry name" value="APYRASEFAMLY"/>
</dbReference>
<dbReference type="SMART" id="SM00287">
    <property type="entry name" value="SH3b"/>
    <property type="match status" value="1"/>
</dbReference>
<feature type="domain" description="SH3b" evidence="7">
    <location>
        <begin position="720"/>
        <end position="779"/>
    </location>
</feature>
<dbReference type="Pfam" id="PF08239">
    <property type="entry name" value="SH3_3"/>
    <property type="match status" value="1"/>
</dbReference>
<evidence type="ECO:0000313" key="9">
    <source>
        <dbReference type="EMBL" id="QDM44093.1"/>
    </source>
</evidence>
<feature type="signal peptide" evidence="5">
    <location>
        <begin position="1"/>
        <end position="32"/>
    </location>
</feature>
<reference evidence="8 11" key="2">
    <citation type="submission" date="2022-05" db="EMBL/GenBank/DDBJ databases">
        <title>Genome Sequencing of Bee-Associated Microbes.</title>
        <authorList>
            <person name="Dunlap C."/>
        </authorList>
    </citation>
    <scope>NUCLEOTIDE SEQUENCE [LARGE SCALE GENOMIC DNA]</scope>
    <source>
        <strain evidence="8 11">NRRL B-14613</strain>
    </source>
</reference>
<evidence type="ECO:0000256" key="3">
    <source>
        <dbReference type="ARBA" id="ARBA00022729"/>
    </source>
</evidence>
<dbReference type="EMBL" id="JAMDMM010000021">
    <property type="protein sequence ID" value="MCY9607710.1"/>
    <property type="molecule type" value="Genomic_DNA"/>
</dbReference>
<dbReference type="GO" id="GO:0046872">
    <property type="term" value="F:metal ion binding"/>
    <property type="evidence" value="ECO:0007669"/>
    <property type="project" value="UniProtKB-KW"/>
</dbReference>
<accession>A0AAP9J2I6</accession>
<evidence type="ECO:0000313" key="10">
    <source>
        <dbReference type="Proteomes" id="UP000315377"/>
    </source>
</evidence>
<dbReference type="InterPro" id="IPR008334">
    <property type="entry name" value="5'-Nucleotdase_C"/>
</dbReference>
<evidence type="ECO:0000256" key="4">
    <source>
        <dbReference type="ARBA" id="ARBA00022741"/>
    </source>
</evidence>
<evidence type="ECO:0000256" key="6">
    <source>
        <dbReference type="SAM" id="MobiDB-lite"/>
    </source>
</evidence>
<dbReference type="InterPro" id="IPR006179">
    <property type="entry name" value="5_nucleotidase/apyrase"/>
</dbReference>
<organism evidence="9 10">
    <name type="scientific">Paenibacillus thiaminolyticus</name>
    <name type="common">Bacillus thiaminolyticus</name>
    <dbReference type="NCBI Taxonomy" id="49283"/>
    <lineage>
        <taxon>Bacteria</taxon>
        <taxon>Bacillati</taxon>
        <taxon>Bacillota</taxon>
        <taxon>Bacilli</taxon>
        <taxon>Bacillales</taxon>
        <taxon>Paenibacillaceae</taxon>
        <taxon>Paenibacillus</taxon>
    </lineage>
</organism>
<dbReference type="GO" id="GO:0009166">
    <property type="term" value="P:nucleotide catabolic process"/>
    <property type="evidence" value="ECO:0007669"/>
    <property type="project" value="InterPro"/>
</dbReference>
<dbReference type="Proteomes" id="UP001209276">
    <property type="component" value="Unassembled WGS sequence"/>
</dbReference>
<feature type="compositionally biased region" description="Polar residues" evidence="6">
    <location>
        <begin position="694"/>
        <end position="718"/>
    </location>
</feature>
<reference evidence="9 10" key="1">
    <citation type="submission" date="2019-07" db="EMBL/GenBank/DDBJ databases">
        <title>Paenibacillus thiaminolyticus NRRL B-4156.</title>
        <authorList>
            <person name="Hehnly C."/>
            <person name="Zhang L."/>
        </authorList>
    </citation>
    <scope>NUCLEOTIDE SEQUENCE [LARGE SCALE GENOMIC DNA]</scope>
    <source>
        <strain evidence="9 10">NRRL B-4156</strain>
    </source>
</reference>
<dbReference type="RefSeq" id="WP_087444731.1">
    <property type="nucleotide sequence ID" value="NZ_CABMNB010000047.1"/>
</dbReference>
<dbReference type="PANTHER" id="PTHR11575">
    <property type="entry name" value="5'-NUCLEOTIDASE-RELATED"/>
    <property type="match status" value="1"/>
</dbReference>
<evidence type="ECO:0000313" key="8">
    <source>
        <dbReference type="EMBL" id="MCY9607710.1"/>
    </source>
</evidence>
<sequence length="779" mass="85441">MMKQNRSNWKKWLSALMAVTMLTSLVVTSAAASESGANEGLAKKDVHITLLGTSDIHGRSMPWDYASDAPNPSGSLTQLFTAIQQIRQENPNTILVDVGDMIQDNSAELFNSEPQSPMMVAMNAMGYDAWTYGNHEFNFGLDVLDKVSSQFEGVRLAGNVYKDNGERLLPAYTIIEKEGVKIGLIGMTTPLVPDFEKGTDHVKGLVFTDPVEETKKVIEELTGQVDVMIGVMHMGLDNENNTPHSGVRDIANGNPELAAIFAGHMHALVNKEEVNGVLITEPNKYGTHLSRIDLHFSQEDGKMVLTSKDANTIPVVDADGNVLASDPGLETILKPFHEFARQDANTVVGRLVGENLVPTNEIEGIPQVQIQQTLLSDFFADVMQHYSQADVVAFQIDNDKARLDVGDIKKKDIAYNYQFTFGEVTNYQVTGQDLKDYMEWAVGYFNSTRPGDVTVSFDLKRRSSKYSTNDFFGNINYDIDLRKPYGQRITNLRRLDDSPIQATDSLVLGMNAYRMDALVAQGGALEGRTFEQLWSSKDNGAFGEMGGTIRNLSIKYIKEEKKGVLEQKAQNRWKIVGVDTDAPERKDVIELVNAGILKVPATEDGKYTNVASINILDELQADEAKALAEKANVDVKLVAGAKNKGELYSRLNAAYQAAQQNTTPATEVPAQPDKAAKPESDKTNSDKREPDTGKPNTSKPNTSKPDTGKPAQSVTPAKPATQVTVTAYYLNVRNQASPNSKIVAVVKQGTILEVTGKKDGWIQIAINGKTAYVDGMYVK</sequence>
<dbReference type="GO" id="GO:0030288">
    <property type="term" value="C:outer membrane-bounded periplasmic space"/>
    <property type="evidence" value="ECO:0007669"/>
    <property type="project" value="TreeGrafter"/>
</dbReference>
<dbReference type="InterPro" id="IPR041827">
    <property type="entry name" value="CpdB_N"/>
</dbReference>
<evidence type="ECO:0000313" key="11">
    <source>
        <dbReference type="Proteomes" id="UP001209276"/>
    </source>
</evidence>
<dbReference type="SUPFAM" id="SSF56300">
    <property type="entry name" value="Metallo-dependent phosphatases"/>
    <property type="match status" value="1"/>
</dbReference>
<feature type="chain" id="PRO_5042668491" evidence="5">
    <location>
        <begin position="33"/>
        <end position="779"/>
    </location>
</feature>
<gene>
    <name evidence="9" type="ORF">FLT43_11785</name>
    <name evidence="8" type="ORF">M5W83_11195</name>
</gene>